<dbReference type="Proteomes" id="UP000006591">
    <property type="component" value="Chromosome 4"/>
</dbReference>
<reference evidence="9" key="2">
    <citation type="submission" date="2018-04" db="EMBL/GenBank/DDBJ databases">
        <title>OnivRS2 (Oryza nivara Reference Sequence Version 2).</title>
        <authorList>
            <person name="Zhang J."/>
            <person name="Kudrna D."/>
            <person name="Lee S."/>
            <person name="Talag J."/>
            <person name="Rajasekar S."/>
            <person name="Welchert J."/>
            <person name="Hsing Y.-I."/>
            <person name="Wing R.A."/>
        </authorList>
    </citation>
    <scope>NUCLEOTIDE SEQUENCE [LARGE SCALE GENOMIC DNA]</scope>
    <source>
        <strain evidence="9">SL10</strain>
    </source>
</reference>
<evidence type="ECO:0000256" key="6">
    <source>
        <dbReference type="ARBA" id="ARBA00022790"/>
    </source>
</evidence>
<protein>
    <recommendedName>
        <fullName evidence="4">COP9 signalosome complex subunit 8</fullName>
    </recommendedName>
</protein>
<evidence type="ECO:0000256" key="1">
    <source>
        <dbReference type="ARBA" id="ARBA00004123"/>
    </source>
</evidence>
<accession>A0A0E0H0W8</accession>
<dbReference type="Pfam" id="PF10075">
    <property type="entry name" value="CSN8_PSD8_EIF3K"/>
    <property type="match status" value="1"/>
</dbReference>
<evidence type="ECO:0000313" key="9">
    <source>
        <dbReference type="EnsemblPlants" id="ONIVA04G10940.2"/>
    </source>
</evidence>
<comment type="similarity">
    <text evidence="3">Belongs to the CSN8 family.</text>
</comment>
<dbReference type="GO" id="GO:0005737">
    <property type="term" value="C:cytoplasm"/>
    <property type="evidence" value="ECO:0007669"/>
    <property type="project" value="UniProtKB-SubCell"/>
</dbReference>
<evidence type="ECO:0000256" key="3">
    <source>
        <dbReference type="ARBA" id="ARBA00008252"/>
    </source>
</evidence>
<dbReference type="AlphaFoldDB" id="A0A0E0H0W8"/>
<dbReference type="PANTHER" id="PTHR13339:SF0">
    <property type="entry name" value="COP9 SIGNALOSOME COMPLEX SUBUNIT 8"/>
    <property type="match status" value="1"/>
</dbReference>
<dbReference type="PANTHER" id="PTHR13339">
    <property type="entry name" value="COP9 SIGNALOSOME COMPLEX SUBUNIT 8"/>
    <property type="match status" value="1"/>
</dbReference>
<dbReference type="GO" id="GO:0010387">
    <property type="term" value="P:COP9 signalosome assembly"/>
    <property type="evidence" value="ECO:0007669"/>
    <property type="project" value="InterPro"/>
</dbReference>
<dbReference type="PROSITE" id="PS50250">
    <property type="entry name" value="PCI"/>
    <property type="match status" value="1"/>
</dbReference>
<dbReference type="HOGENOM" id="CLU_098091_0_0_1"/>
<comment type="subcellular location">
    <subcellularLocation>
        <location evidence="2">Cytoplasm</location>
    </subcellularLocation>
    <subcellularLocation>
        <location evidence="1">Nucleus</location>
    </subcellularLocation>
</comment>
<keyword evidence="5" id="KW-0963">Cytoplasm</keyword>
<dbReference type="EnsemblPlants" id="ONIVA04G10940.2">
    <property type="protein sequence ID" value="ONIVA04G10940.2"/>
    <property type="gene ID" value="ONIVA04G10940"/>
</dbReference>
<dbReference type="Gene3D" id="1.25.40.990">
    <property type="match status" value="1"/>
</dbReference>
<organism evidence="9">
    <name type="scientific">Oryza nivara</name>
    <name type="common">Indian wild rice</name>
    <name type="synonym">Oryza sativa f. spontanea</name>
    <dbReference type="NCBI Taxonomy" id="4536"/>
    <lineage>
        <taxon>Eukaryota</taxon>
        <taxon>Viridiplantae</taxon>
        <taxon>Streptophyta</taxon>
        <taxon>Embryophyta</taxon>
        <taxon>Tracheophyta</taxon>
        <taxon>Spermatophyta</taxon>
        <taxon>Magnoliopsida</taxon>
        <taxon>Liliopsida</taxon>
        <taxon>Poales</taxon>
        <taxon>Poaceae</taxon>
        <taxon>BOP clade</taxon>
        <taxon>Oryzoideae</taxon>
        <taxon>Oryzeae</taxon>
        <taxon>Oryzinae</taxon>
        <taxon>Oryza</taxon>
    </lineage>
</organism>
<dbReference type="GO" id="GO:0008180">
    <property type="term" value="C:COP9 signalosome"/>
    <property type="evidence" value="ECO:0007669"/>
    <property type="project" value="UniProtKB-KW"/>
</dbReference>
<name>A0A0E0H0W8_ORYNI</name>
<evidence type="ECO:0000256" key="2">
    <source>
        <dbReference type="ARBA" id="ARBA00004496"/>
    </source>
</evidence>
<dbReference type="Gramene" id="ONIVA04G10940.2">
    <property type="protein sequence ID" value="ONIVA04G10940.2"/>
    <property type="gene ID" value="ONIVA04G10940"/>
</dbReference>
<reference evidence="9" key="1">
    <citation type="submission" date="2015-04" db="UniProtKB">
        <authorList>
            <consortium name="EnsemblPlants"/>
        </authorList>
    </citation>
    <scope>IDENTIFICATION</scope>
    <source>
        <strain evidence="9">SL10</strain>
    </source>
</reference>
<evidence type="ECO:0000256" key="5">
    <source>
        <dbReference type="ARBA" id="ARBA00022490"/>
    </source>
</evidence>
<feature type="domain" description="PCI" evidence="8">
    <location>
        <begin position="6"/>
        <end position="189"/>
    </location>
</feature>
<proteinExistence type="inferred from homology"/>
<dbReference type="InterPro" id="IPR033205">
    <property type="entry name" value="COP9_CSN8"/>
</dbReference>
<dbReference type="InterPro" id="IPR000717">
    <property type="entry name" value="PCI_dom"/>
</dbReference>
<evidence type="ECO:0000313" key="10">
    <source>
        <dbReference type="Proteomes" id="UP000006591"/>
    </source>
</evidence>
<keyword evidence="7" id="KW-0539">Nucleus</keyword>
<evidence type="ECO:0000256" key="4">
    <source>
        <dbReference type="ARBA" id="ARBA00014875"/>
    </source>
</evidence>
<keyword evidence="10" id="KW-1185">Reference proteome</keyword>
<evidence type="ECO:0000256" key="7">
    <source>
        <dbReference type="ARBA" id="ARBA00023242"/>
    </source>
</evidence>
<dbReference type="SMR" id="A0A0E0H0W8"/>
<evidence type="ECO:0000259" key="8">
    <source>
        <dbReference type="PROSITE" id="PS50250"/>
    </source>
</evidence>
<sequence>MDLAAVHAALAGKSYSSVAPLCDDLFLQAASRGAATDGWPYAVHLLAHLYLNDLNSARFLWKSTPQEAKDARPELAAVWRIGQCLWNRDYAGVYAAAQGFEWSPEIADFVAAFLESYRKRIFQLLTSAYSTISVADVAHFMGMNEEDATNYAMQNGWSLDAAARMLTVVKPKVKTNQKLDASKLQRLTECVFHLEH</sequence>
<keyword evidence="6" id="KW-0736">Signalosome</keyword>
<dbReference type="InterPro" id="IPR033464">
    <property type="entry name" value="CSN8_PSD8_EIF3K"/>
</dbReference>
<dbReference type="GO" id="GO:0000338">
    <property type="term" value="P:protein deneddylation"/>
    <property type="evidence" value="ECO:0007669"/>
    <property type="project" value="InterPro"/>
</dbReference>